<sequence>MYSTGMVLHFTPVAASLTFAANYCLRTMSDNSGKKEQPFPKHGQPSDESNAENDDGKPKCCTIFWPAPEPSTSQNPSPSFLILRDSVHGAPDDNNSLPYEPTPSPAMFITVGNDDGDATSSELISDTASEVPSMNSLTLDDSMDIDRQTDDEVIHNFDELSEKAIFKTLGPESSKSETRNLSSSITSQSSQSASDNLSLSSSVASSPRPEIGKKTTRSDNTLASDRKPDESLTSGNGKLPSQSPQRAPDDNSSLPCEPTPSPSILSNVENDDRVTRSSDLISDTDSDDLSIPPLVIDEGMDIDSESEDEVIKNVDELSEKAIFKTLGSESSNSKNRHLSSSITSLSSLSASDNLSLSSSVATSPRPEIGKKTTSSDNTLASDRKPESSTSGNGILPSQSPQRAPDDNNSLPYEPTPSPAVLGNVENDDRDSRSVDLISNKDSDNLSIPPLIIDKGMDIDTEKKDEVLIKMKDITDKTIMKTLGPESSKSENRNLSSSTTSQSSQSASDLTLPSLLASSPRPDIGKKTTTSDKTLASGRKPESSTSGNGKLPSQRPQRGKTNGEIVKATKRVIFFEMEGLCPNCQKIMKGDFCTNRICRSRNMSCNSEKKEQPSPEHGLSSQEAKKAPPSPGLSTDQSEFPMPRPRRKFEGRDFLPTPTHSKMLKIDESNFQSHLETIQKEQPASPNDDLGAVSGSSIKQLDCRMRKISVSDTDSQSPEARKSNPSRRLSNLEAAEASHSKVHGDRAEGSDQPARWLHQIETVRNGTLTSPIATGNISTAASDDLSLSRLLASFPSIRKCAGIDNQATRSSVIDSPFIRGTLASGRKPESSTSDNHNPLNPILRQNLPTYNINLNRIQQYMEGALDLSIPKRSNACLQVNAATGTPPPPQIDELHSMDRNHLPPSAKRSTTWHDSNPGGFPTSSSALQHQQSYSQRATQPEPSLEVPTYESSTKTWALISGSSYWCRLFCISIRTLRQYT</sequence>
<feature type="region of interest" description="Disordered" evidence="1">
    <location>
        <begin position="818"/>
        <end position="842"/>
    </location>
</feature>
<feature type="compositionally biased region" description="Polar residues" evidence="1">
    <location>
        <begin position="371"/>
        <end position="380"/>
    </location>
</feature>
<feature type="region of interest" description="Disordered" evidence="1">
    <location>
        <begin position="676"/>
        <end position="750"/>
    </location>
</feature>
<feature type="compositionally biased region" description="Low complexity" evidence="1">
    <location>
        <begin position="328"/>
        <end position="359"/>
    </location>
</feature>
<protein>
    <submittedName>
        <fullName evidence="2">Uncharacterized protein</fullName>
    </submittedName>
</protein>
<feature type="compositionally biased region" description="Polar residues" evidence="1">
    <location>
        <begin position="920"/>
        <end position="940"/>
    </location>
</feature>
<feature type="compositionally biased region" description="Acidic residues" evidence="1">
    <location>
        <begin position="298"/>
        <end position="307"/>
    </location>
</feature>
<feature type="compositionally biased region" description="Polar residues" evidence="1">
    <location>
        <begin position="231"/>
        <end position="254"/>
    </location>
</feature>
<evidence type="ECO:0000313" key="2">
    <source>
        <dbReference type="EMBL" id="CAB3361352.1"/>
    </source>
</evidence>
<accession>A0A8S1C0F7</accession>
<feature type="region of interest" description="Disordered" evidence="1">
    <location>
        <begin position="166"/>
        <end position="307"/>
    </location>
</feature>
<feature type="region of interest" description="Disordered" evidence="1">
    <location>
        <begin position="878"/>
        <end position="946"/>
    </location>
</feature>
<name>A0A8S1C0F7_9INSE</name>
<feature type="region of interest" description="Disordered" evidence="1">
    <location>
        <begin position="479"/>
        <end position="563"/>
    </location>
</feature>
<feature type="region of interest" description="Disordered" evidence="1">
    <location>
        <begin position="30"/>
        <end position="138"/>
    </location>
</feature>
<reference evidence="2 3" key="1">
    <citation type="submission" date="2020-04" db="EMBL/GenBank/DDBJ databases">
        <authorList>
            <person name="Alioto T."/>
            <person name="Alioto T."/>
            <person name="Gomez Garrido J."/>
        </authorList>
    </citation>
    <scope>NUCLEOTIDE SEQUENCE [LARGE SCALE GENOMIC DNA]</scope>
</reference>
<feature type="region of interest" description="Disordered" evidence="1">
    <location>
        <begin position="325"/>
        <end position="450"/>
    </location>
</feature>
<proteinExistence type="predicted"/>
<dbReference type="EMBL" id="CADEPI010000006">
    <property type="protein sequence ID" value="CAB3361352.1"/>
    <property type="molecule type" value="Genomic_DNA"/>
</dbReference>
<feature type="compositionally biased region" description="Polar residues" evidence="1">
    <location>
        <begin position="118"/>
        <end position="138"/>
    </location>
</feature>
<organism evidence="2 3">
    <name type="scientific">Cloeon dipterum</name>
    <dbReference type="NCBI Taxonomy" id="197152"/>
    <lineage>
        <taxon>Eukaryota</taxon>
        <taxon>Metazoa</taxon>
        <taxon>Ecdysozoa</taxon>
        <taxon>Arthropoda</taxon>
        <taxon>Hexapoda</taxon>
        <taxon>Insecta</taxon>
        <taxon>Pterygota</taxon>
        <taxon>Palaeoptera</taxon>
        <taxon>Ephemeroptera</taxon>
        <taxon>Pisciforma</taxon>
        <taxon>Baetidae</taxon>
        <taxon>Cloeon</taxon>
    </lineage>
</organism>
<evidence type="ECO:0000313" key="3">
    <source>
        <dbReference type="Proteomes" id="UP000494165"/>
    </source>
</evidence>
<comment type="caution">
    <text evidence="2">The sequence shown here is derived from an EMBL/GenBank/DDBJ whole genome shotgun (WGS) entry which is preliminary data.</text>
</comment>
<feature type="compositionally biased region" description="Basic and acidic residues" evidence="1">
    <location>
        <begin position="735"/>
        <end position="748"/>
    </location>
</feature>
<gene>
    <name evidence="2" type="ORF">CLODIP_2_CD15880</name>
</gene>
<feature type="compositionally biased region" description="Basic and acidic residues" evidence="1">
    <location>
        <begin position="891"/>
        <end position="900"/>
    </location>
</feature>
<evidence type="ECO:0000256" key="1">
    <source>
        <dbReference type="SAM" id="MobiDB-lite"/>
    </source>
</evidence>
<feature type="compositionally biased region" description="Basic and acidic residues" evidence="1">
    <location>
        <begin position="429"/>
        <end position="443"/>
    </location>
</feature>
<dbReference type="Proteomes" id="UP000494165">
    <property type="component" value="Unassembled WGS sequence"/>
</dbReference>
<keyword evidence="3" id="KW-1185">Reference proteome</keyword>
<feature type="compositionally biased region" description="Low complexity" evidence="1">
    <location>
        <begin position="182"/>
        <end position="206"/>
    </location>
</feature>
<feature type="compositionally biased region" description="Low complexity" evidence="1">
    <location>
        <begin position="492"/>
        <end position="507"/>
    </location>
</feature>
<feature type="region of interest" description="Disordered" evidence="1">
    <location>
        <begin position="604"/>
        <end position="659"/>
    </location>
</feature>
<feature type="compositionally biased region" description="Polar residues" evidence="1">
    <location>
        <begin position="387"/>
        <end position="410"/>
    </location>
</feature>
<dbReference type="AlphaFoldDB" id="A0A8S1C0F7"/>